<dbReference type="PANTHER" id="PTHR45913:SF19">
    <property type="entry name" value="LOW QUALITY PROTEIN: ZINC FINGER BED DOMAIN-CONTAINING PROTEIN 5-LIKE"/>
    <property type="match status" value="1"/>
</dbReference>
<reference evidence="1" key="1">
    <citation type="submission" date="2020-07" db="EMBL/GenBank/DDBJ databases">
        <title>Multicomponent nature underlies the extraordinary mechanical properties of spider dragline silk.</title>
        <authorList>
            <person name="Kono N."/>
            <person name="Nakamura H."/>
            <person name="Mori M."/>
            <person name="Yoshida Y."/>
            <person name="Ohtoshi R."/>
            <person name="Malay A.D."/>
            <person name="Moran D.A.P."/>
            <person name="Tomita M."/>
            <person name="Numata K."/>
            <person name="Arakawa K."/>
        </authorList>
    </citation>
    <scope>NUCLEOTIDE SEQUENCE</scope>
</reference>
<evidence type="ECO:0000313" key="2">
    <source>
        <dbReference type="Proteomes" id="UP000887116"/>
    </source>
</evidence>
<protein>
    <submittedName>
        <fullName evidence="1">Zinc finger MYM-type protein 6</fullName>
    </submittedName>
</protein>
<proteinExistence type="predicted"/>
<name>A0A8X6HSU2_TRICU</name>
<dbReference type="PANTHER" id="PTHR45913">
    <property type="entry name" value="EPM2A-INTERACTING PROTEIN 1"/>
    <property type="match status" value="1"/>
</dbReference>
<organism evidence="1 2">
    <name type="scientific">Trichonephila clavata</name>
    <name type="common">Joro spider</name>
    <name type="synonym">Nephila clavata</name>
    <dbReference type="NCBI Taxonomy" id="2740835"/>
    <lineage>
        <taxon>Eukaryota</taxon>
        <taxon>Metazoa</taxon>
        <taxon>Ecdysozoa</taxon>
        <taxon>Arthropoda</taxon>
        <taxon>Chelicerata</taxon>
        <taxon>Arachnida</taxon>
        <taxon>Araneae</taxon>
        <taxon>Araneomorphae</taxon>
        <taxon>Entelegynae</taxon>
        <taxon>Araneoidea</taxon>
        <taxon>Nephilidae</taxon>
        <taxon>Trichonephila</taxon>
    </lineage>
</organism>
<gene>
    <name evidence="1" type="primary">ZMYM6</name>
    <name evidence="1" type="ORF">TNCT_92131</name>
</gene>
<accession>A0A8X6HSU2</accession>
<dbReference type="OrthoDB" id="7381979at2759"/>
<dbReference type="AlphaFoldDB" id="A0A8X6HSU2"/>
<evidence type="ECO:0000313" key="1">
    <source>
        <dbReference type="EMBL" id="GFQ64575.1"/>
    </source>
</evidence>
<dbReference type="EMBL" id="BMAO01020031">
    <property type="protein sequence ID" value="GFQ64575.1"/>
    <property type="molecule type" value="Genomic_DNA"/>
</dbReference>
<comment type="caution">
    <text evidence="1">The sequence shown here is derived from an EMBL/GenBank/DDBJ whole genome shotgun (WGS) entry which is preliminary data.</text>
</comment>
<sequence>MSQKNDDKTGIVPGKKRKPFIRHYNHEYIKYGFILWPNSTEEDIRPMCIICHEVLVNDAMKPAKMLRHLKAKHSELEKKPREYFERRKQELGLQTKTFKQNFIHNKSLLKCSYLVALRIAKTRKSFTTGENLIKPVLIDVCLEMFGLSAVDKIKSIPLSNDTIRRRIEKLSENVEYQLIQKIKESTLFAIQIDESCDISKKAILICYVRYIDFTLEEIKEEFLCCIELVSYTTSDEIFKALNSYVIKHSLEWKNCVGVCSDGAASMAGRHCGVTKRIQQAANSDLLITHCIIHRQHLAAKSLSTELHEVLAESIKIINFIKKSDLNSRLFAIFCQEVGAKHEQLLLHTEVRWLSRDKFWIKLKNEYPSLYEKAMKMLVPFATTYLCEAGFSSMTVIKNKFRNRLSVISPLRLSLTNLEPTIEKLIEEEQPQSSH</sequence>
<keyword evidence="2" id="KW-1185">Reference proteome</keyword>
<dbReference type="Proteomes" id="UP000887116">
    <property type="component" value="Unassembled WGS sequence"/>
</dbReference>